<dbReference type="EMBL" id="KN833856">
    <property type="protein sequence ID" value="KIK16499.1"/>
    <property type="molecule type" value="Genomic_DNA"/>
</dbReference>
<reference evidence="1 2" key="1">
    <citation type="submission" date="2014-04" db="EMBL/GenBank/DDBJ databases">
        <authorList>
            <consortium name="DOE Joint Genome Institute"/>
            <person name="Kuo A."/>
            <person name="Kohler A."/>
            <person name="Costa M.D."/>
            <person name="Nagy L.G."/>
            <person name="Floudas D."/>
            <person name="Copeland A."/>
            <person name="Barry K.W."/>
            <person name="Cichocki N."/>
            <person name="Veneault-Fourrey C."/>
            <person name="LaButti K."/>
            <person name="Lindquist E.A."/>
            <person name="Lipzen A."/>
            <person name="Lundell T."/>
            <person name="Morin E."/>
            <person name="Murat C."/>
            <person name="Sun H."/>
            <person name="Tunlid A."/>
            <person name="Henrissat B."/>
            <person name="Grigoriev I.V."/>
            <person name="Hibbett D.S."/>
            <person name="Martin F."/>
            <person name="Nordberg H.P."/>
            <person name="Cantor M.N."/>
            <person name="Hua S.X."/>
        </authorList>
    </citation>
    <scope>NUCLEOTIDE SEQUENCE [LARGE SCALE GENOMIC DNA]</scope>
    <source>
        <strain evidence="1 2">441</strain>
    </source>
</reference>
<accession>A0A0C9YRQ6</accession>
<gene>
    <name evidence="1" type="ORF">PISMIDRAFT_267140</name>
</gene>
<protein>
    <submittedName>
        <fullName evidence="1">Uncharacterized protein</fullName>
    </submittedName>
</protein>
<evidence type="ECO:0000313" key="1">
    <source>
        <dbReference type="EMBL" id="KIK16499.1"/>
    </source>
</evidence>
<dbReference type="Proteomes" id="UP000054018">
    <property type="component" value="Unassembled WGS sequence"/>
</dbReference>
<dbReference type="AlphaFoldDB" id="A0A0C9YRQ6"/>
<proteinExistence type="predicted"/>
<reference evidence="2" key="2">
    <citation type="submission" date="2015-01" db="EMBL/GenBank/DDBJ databases">
        <title>Evolutionary Origins and Diversification of the Mycorrhizal Mutualists.</title>
        <authorList>
            <consortium name="DOE Joint Genome Institute"/>
            <consortium name="Mycorrhizal Genomics Consortium"/>
            <person name="Kohler A."/>
            <person name="Kuo A."/>
            <person name="Nagy L.G."/>
            <person name="Floudas D."/>
            <person name="Copeland A."/>
            <person name="Barry K.W."/>
            <person name="Cichocki N."/>
            <person name="Veneault-Fourrey C."/>
            <person name="LaButti K."/>
            <person name="Lindquist E.A."/>
            <person name="Lipzen A."/>
            <person name="Lundell T."/>
            <person name="Morin E."/>
            <person name="Murat C."/>
            <person name="Riley R."/>
            <person name="Ohm R."/>
            <person name="Sun H."/>
            <person name="Tunlid A."/>
            <person name="Henrissat B."/>
            <person name="Grigoriev I.V."/>
            <person name="Hibbett D.S."/>
            <person name="Martin F."/>
        </authorList>
    </citation>
    <scope>NUCLEOTIDE SEQUENCE [LARGE SCALE GENOMIC DNA]</scope>
    <source>
        <strain evidence="2">441</strain>
    </source>
</reference>
<keyword evidence="2" id="KW-1185">Reference proteome</keyword>
<evidence type="ECO:0000313" key="2">
    <source>
        <dbReference type="Proteomes" id="UP000054018"/>
    </source>
</evidence>
<dbReference type="HOGENOM" id="CLU_1845876_0_0_1"/>
<sequence>MRQSWSVHAGPRVTAAQTLRPNPYSSGPVAKYEGFHEGLLIWGPKSIRKISNPLTRSGNTILCHLQYVFGDMVNAASTSLEFPPLLMSRYTGSRRVSPGLVCRPNRVFAYTARQPPVPGFFVGRTVRVRLLASRTSPSP</sequence>
<name>A0A0C9YRQ6_9AGAM</name>
<organism evidence="1 2">
    <name type="scientific">Pisolithus microcarpus 441</name>
    <dbReference type="NCBI Taxonomy" id="765257"/>
    <lineage>
        <taxon>Eukaryota</taxon>
        <taxon>Fungi</taxon>
        <taxon>Dikarya</taxon>
        <taxon>Basidiomycota</taxon>
        <taxon>Agaricomycotina</taxon>
        <taxon>Agaricomycetes</taxon>
        <taxon>Agaricomycetidae</taxon>
        <taxon>Boletales</taxon>
        <taxon>Sclerodermatineae</taxon>
        <taxon>Pisolithaceae</taxon>
        <taxon>Pisolithus</taxon>
    </lineage>
</organism>